<accession>A0ABS4EDV8</accession>
<dbReference type="InterPro" id="IPR036259">
    <property type="entry name" value="MFS_trans_sf"/>
</dbReference>
<evidence type="ECO:0000256" key="1">
    <source>
        <dbReference type="ARBA" id="ARBA00004651"/>
    </source>
</evidence>
<feature type="transmembrane region" description="Helical" evidence="6">
    <location>
        <begin position="89"/>
        <end position="110"/>
    </location>
</feature>
<evidence type="ECO:0000256" key="3">
    <source>
        <dbReference type="ARBA" id="ARBA00022692"/>
    </source>
</evidence>
<evidence type="ECO:0000313" key="8">
    <source>
        <dbReference type="EMBL" id="MBP1856125.1"/>
    </source>
</evidence>
<dbReference type="PIRSF" id="PIRSF002808">
    <property type="entry name" value="Hexose_phosphate_transp"/>
    <property type="match status" value="1"/>
</dbReference>
<reference evidence="8 9" key="1">
    <citation type="submission" date="2021-03" db="EMBL/GenBank/DDBJ databases">
        <title>Genomic Encyclopedia of Type Strains, Phase IV (KMG-IV): sequencing the most valuable type-strain genomes for metagenomic binning, comparative biology and taxonomic classification.</title>
        <authorList>
            <person name="Goeker M."/>
        </authorList>
    </citation>
    <scope>NUCLEOTIDE SEQUENCE [LARGE SCALE GENOMIC DNA]</scope>
    <source>
        <strain evidence="8 9">DSM 1289</strain>
    </source>
</reference>
<feature type="transmembrane region" description="Helical" evidence="6">
    <location>
        <begin position="361"/>
        <end position="385"/>
    </location>
</feature>
<dbReference type="SUPFAM" id="SSF103473">
    <property type="entry name" value="MFS general substrate transporter"/>
    <property type="match status" value="1"/>
</dbReference>
<evidence type="ECO:0000259" key="7">
    <source>
        <dbReference type="PROSITE" id="PS50850"/>
    </source>
</evidence>
<dbReference type="InterPro" id="IPR051337">
    <property type="entry name" value="OPA_Antiporter"/>
</dbReference>
<evidence type="ECO:0000256" key="4">
    <source>
        <dbReference type="ARBA" id="ARBA00022989"/>
    </source>
</evidence>
<protein>
    <submittedName>
        <fullName evidence="8">Sugar phosphate permease</fullName>
    </submittedName>
</protein>
<proteinExistence type="predicted"/>
<comment type="caution">
    <text evidence="8">The sequence shown here is derived from an EMBL/GenBank/DDBJ whole genome shotgun (WGS) entry which is preliminary data.</text>
</comment>
<feature type="domain" description="Major facilitator superfamily (MFS) profile" evidence="7">
    <location>
        <begin position="21"/>
        <end position="425"/>
    </location>
</feature>
<dbReference type="InterPro" id="IPR011701">
    <property type="entry name" value="MFS"/>
</dbReference>
<dbReference type="Proteomes" id="UP000767291">
    <property type="component" value="Unassembled WGS sequence"/>
</dbReference>
<comment type="subcellular location">
    <subcellularLocation>
        <location evidence="1">Cell membrane</location>
        <topology evidence="1">Multi-pass membrane protein</topology>
    </subcellularLocation>
</comment>
<dbReference type="PANTHER" id="PTHR43826">
    <property type="entry name" value="GLUCOSE-6-PHOSPHATE EXCHANGER SLC37A4"/>
    <property type="match status" value="1"/>
</dbReference>
<feature type="transmembrane region" description="Helical" evidence="6">
    <location>
        <begin position="270"/>
        <end position="289"/>
    </location>
</feature>
<dbReference type="Pfam" id="PF07690">
    <property type="entry name" value="MFS_1"/>
    <property type="match status" value="1"/>
</dbReference>
<keyword evidence="9" id="KW-1185">Reference proteome</keyword>
<keyword evidence="5 6" id="KW-0472">Membrane</keyword>
<gene>
    <name evidence="8" type="ORF">J2Z43_002527</name>
</gene>
<evidence type="ECO:0000313" key="9">
    <source>
        <dbReference type="Proteomes" id="UP000767291"/>
    </source>
</evidence>
<keyword evidence="2" id="KW-0813">Transport</keyword>
<feature type="transmembrane region" description="Helical" evidence="6">
    <location>
        <begin position="326"/>
        <end position="349"/>
    </location>
</feature>
<evidence type="ECO:0000256" key="2">
    <source>
        <dbReference type="ARBA" id="ARBA00022448"/>
    </source>
</evidence>
<feature type="transmembrane region" description="Helical" evidence="6">
    <location>
        <begin position="301"/>
        <end position="320"/>
    </location>
</feature>
<feature type="transmembrane region" description="Helical" evidence="6">
    <location>
        <begin position="397"/>
        <end position="420"/>
    </location>
</feature>
<dbReference type="PANTHER" id="PTHR43826:SF3">
    <property type="entry name" value="GLUCOSE-6-PHOSPHATE EXCHANGER SLC37A4"/>
    <property type="match status" value="1"/>
</dbReference>
<feature type="transmembrane region" description="Helical" evidence="6">
    <location>
        <begin position="234"/>
        <end position="258"/>
    </location>
</feature>
<feature type="transmembrane region" description="Helical" evidence="6">
    <location>
        <begin position="116"/>
        <end position="136"/>
    </location>
</feature>
<dbReference type="PROSITE" id="PS50850">
    <property type="entry name" value="MFS"/>
    <property type="match status" value="1"/>
</dbReference>
<feature type="transmembrane region" description="Helical" evidence="6">
    <location>
        <begin position="148"/>
        <end position="171"/>
    </location>
</feature>
<feature type="transmembrane region" description="Helical" evidence="6">
    <location>
        <begin position="177"/>
        <end position="195"/>
    </location>
</feature>
<keyword evidence="3 6" id="KW-0812">Transmembrane</keyword>
<dbReference type="Gene3D" id="1.20.1250.20">
    <property type="entry name" value="MFS general substrate transporter like domains"/>
    <property type="match status" value="2"/>
</dbReference>
<dbReference type="InterPro" id="IPR020846">
    <property type="entry name" value="MFS_dom"/>
</dbReference>
<dbReference type="InterPro" id="IPR000849">
    <property type="entry name" value="Sugar_P_transporter"/>
</dbReference>
<name>A0ABS4EDV8_9FIRM</name>
<sequence length="433" mass="46059">MSKNNGIITNESKASSYRWVVWGILVVIYLTVFFHRMSVGVIVGDLEQSFGMTATQIANLGAMYFYAYTFMQVPTGILVDYLGPKKTVIAGSIVAAVGSILFSFSGTIMFAYLSRLLVGLGVSVVFLSILKIQANWFPAKDFATMSGVTSFIGSLGGLLAQTPLLIIVGLVGWRASFLSMGVISVALAFLVMVFIKNTPSEKGLPEVNPVQSTPSGQSESIMQQLFAIIKNPKVWFPAVAFGTINGSTLLFSGTFGVPYLMETFDITKTAAANIVSLCLLGSGVACLLVGKISDTMQNRKIPMLVLSATGIIGWAILVFMGSNIPLWLVTVASIMIGVAGSIGVICWSLGKEVNDPKLAGMSMSIVNVCGFFFAAILPVICGKFVDANLAKGLDLAASYRGAFIVPVMAVVVSFVFALLATETKAKNIYKGVR</sequence>
<dbReference type="RefSeq" id="WP_209457469.1">
    <property type="nucleotide sequence ID" value="NZ_BAAACS010000016.1"/>
</dbReference>
<keyword evidence="4 6" id="KW-1133">Transmembrane helix</keyword>
<dbReference type="EMBL" id="JAGGJX010000006">
    <property type="protein sequence ID" value="MBP1856125.1"/>
    <property type="molecule type" value="Genomic_DNA"/>
</dbReference>
<feature type="transmembrane region" description="Helical" evidence="6">
    <location>
        <begin position="63"/>
        <end position="82"/>
    </location>
</feature>
<evidence type="ECO:0000256" key="5">
    <source>
        <dbReference type="ARBA" id="ARBA00023136"/>
    </source>
</evidence>
<evidence type="ECO:0000256" key="6">
    <source>
        <dbReference type="SAM" id="Phobius"/>
    </source>
</evidence>
<feature type="transmembrane region" description="Helical" evidence="6">
    <location>
        <begin position="20"/>
        <end position="43"/>
    </location>
</feature>
<organism evidence="8 9">
    <name type="scientific">Metaclostridioides mangenotii</name>
    <dbReference type="NCBI Taxonomy" id="1540"/>
    <lineage>
        <taxon>Bacteria</taxon>
        <taxon>Bacillati</taxon>
        <taxon>Bacillota</taxon>
        <taxon>Clostridia</taxon>
        <taxon>Peptostreptococcales</taxon>
        <taxon>Peptostreptococcaceae</taxon>
        <taxon>Metaclostridioides</taxon>
    </lineage>
</organism>